<dbReference type="HAMAP" id="MF_00044">
    <property type="entry name" value="Asp_tRNA_synth_type1"/>
    <property type="match status" value="1"/>
</dbReference>
<dbReference type="GeneID" id="92839462"/>
<dbReference type="AlphaFoldDB" id="U1X1N2"/>
<dbReference type="GO" id="GO:0016740">
    <property type="term" value="F:transferase activity"/>
    <property type="evidence" value="ECO:0007669"/>
    <property type="project" value="UniProtKB-ARBA"/>
</dbReference>
<evidence type="ECO:0000256" key="7">
    <source>
        <dbReference type="ARBA" id="ARBA00023146"/>
    </source>
</evidence>
<dbReference type="Gene3D" id="2.40.50.140">
    <property type="entry name" value="Nucleic acid-binding proteins"/>
    <property type="match status" value="1"/>
</dbReference>
<keyword evidence="11" id="KW-1185">Reference proteome</keyword>
<keyword evidence="6 8" id="KW-0648">Protein biosynthesis</keyword>
<dbReference type="InterPro" id="IPR029351">
    <property type="entry name" value="GAD_dom"/>
</dbReference>
<dbReference type="InterPro" id="IPR004524">
    <property type="entry name" value="Asp-tRNA-ligase_1"/>
</dbReference>
<dbReference type="Pfam" id="PF01336">
    <property type="entry name" value="tRNA_anti-codon"/>
    <property type="match status" value="1"/>
</dbReference>
<dbReference type="GO" id="GO:0005524">
    <property type="term" value="F:ATP binding"/>
    <property type="evidence" value="ECO:0007669"/>
    <property type="project" value="UniProtKB-UniRule"/>
</dbReference>
<keyword evidence="7 8" id="KW-0030">Aminoacyl-tRNA synthetase</keyword>
<dbReference type="PANTHER" id="PTHR22594">
    <property type="entry name" value="ASPARTYL/LYSYL-TRNA SYNTHETASE"/>
    <property type="match status" value="1"/>
</dbReference>
<feature type="binding site" evidence="8">
    <location>
        <position position="492"/>
    </location>
    <ligand>
        <name>L-aspartate</name>
        <dbReference type="ChEBI" id="CHEBI:29991"/>
    </ligand>
</feature>
<accession>U1X1N2</accession>
<feature type="binding site" evidence="8">
    <location>
        <position position="178"/>
    </location>
    <ligand>
        <name>L-aspartate</name>
        <dbReference type="ChEBI" id="CHEBI:29991"/>
    </ligand>
</feature>
<dbReference type="InterPro" id="IPR006195">
    <property type="entry name" value="aa-tRNA-synth_II"/>
</dbReference>
<dbReference type="STRING" id="649747.HMPREF0083_03035"/>
<dbReference type="PROSITE" id="PS50862">
    <property type="entry name" value="AA_TRNA_LIGASE_II"/>
    <property type="match status" value="1"/>
</dbReference>
<dbReference type="Pfam" id="PF02938">
    <property type="entry name" value="GAD"/>
    <property type="match status" value="1"/>
</dbReference>
<dbReference type="Gene3D" id="3.30.1360.30">
    <property type="entry name" value="GAD-like domain"/>
    <property type="match status" value="1"/>
</dbReference>
<dbReference type="PRINTS" id="PR01042">
    <property type="entry name" value="TRNASYNTHASP"/>
</dbReference>
<comment type="caution">
    <text evidence="8">Lacks conserved residue(s) required for the propagation of feature annotation.</text>
</comment>
<evidence type="ECO:0000313" key="11">
    <source>
        <dbReference type="Proteomes" id="UP000016511"/>
    </source>
</evidence>
<sequence>MEFKQRSVFCGTLRKSDVGSEVTLNGWVQKRRDLGGVIFVDLRDRSGLVQVVFNPEINAEAHAIGDKVRTEYVISVKGKVVERDPETVNPNMLTGEIEVQVSEIEIINQAKTPPFFIEDDIDVDEQVRLKYRYLDLRRPEMYRTMALRHKVTKLFRDYLDGHDFLEVETPMLIKSSPEGARDYLVPSRVNPGEFFALPQSPQIFKQLLMVAGYERYFQIVRCFRDEDLRADRQPEFTQVDIETSFLNMEDLLAMMEEMMAKLCKEVLDVTIETPFQRLTYAEAMNRYGSDKPDLRFGMELVDIGDIAENCGFQVFNSVVKKGGQVKGINVKGCAHYSRKDVDELMKFAARYGAKGLAWMAFKDDEIKGPIAKFFTEEEVATIKDRMQVENNDLLLFVADKPKVVADSLGALRLKFGKELGLIDESKFAFAWVVDFPLVEWDEDAKRYVALHHPFTRPRPEDIHLFDTDPGQIRAQAYDMVLNGFEIGGGSMRIYKRDVQEKMFKALGLGQEEVQEKFGYLLDAFEYGTPPHGGIAFGLDRIIMILAGRSSLRDTIAFPKTASARDVMSNAPSSVDDKQLEELSIRVVMPKKSDEK</sequence>
<dbReference type="Pfam" id="PF00152">
    <property type="entry name" value="tRNA-synt_2"/>
    <property type="match status" value="1"/>
</dbReference>
<comment type="subcellular location">
    <subcellularLocation>
        <location evidence="8">Cytoplasm</location>
    </subcellularLocation>
</comment>
<dbReference type="InterPro" id="IPR047090">
    <property type="entry name" value="AspRS_core"/>
</dbReference>
<feature type="domain" description="Aminoacyl-transfer RNA synthetases class-II family profile" evidence="9">
    <location>
        <begin position="147"/>
        <end position="558"/>
    </location>
</feature>
<dbReference type="Proteomes" id="UP000016511">
    <property type="component" value="Unassembled WGS sequence"/>
</dbReference>
<keyword evidence="4 8" id="KW-0547">Nucleotide-binding</keyword>
<dbReference type="PATRIC" id="fig|649747.3.peg.2749"/>
<dbReference type="NCBIfam" id="TIGR00459">
    <property type="entry name" value="aspS_bact"/>
    <property type="match status" value="1"/>
</dbReference>
<comment type="function">
    <text evidence="8">Catalyzes the attachment of L-aspartate to tRNA(Asp) in a two-step reaction: L-aspartate is first activated by ATP to form Asp-AMP and then transferred to the acceptor end of tRNA(Asp).</text>
</comment>
<comment type="subunit">
    <text evidence="8">Homodimer.</text>
</comment>
<proteinExistence type="inferred from homology"/>
<dbReference type="InterPro" id="IPR004365">
    <property type="entry name" value="NA-bd_OB_tRNA"/>
</dbReference>
<feature type="binding site" evidence="8">
    <location>
        <position position="224"/>
    </location>
    <ligand>
        <name>L-aspartate</name>
        <dbReference type="ChEBI" id="CHEBI:29991"/>
    </ligand>
</feature>
<dbReference type="GO" id="GO:0004815">
    <property type="term" value="F:aspartate-tRNA ligase activity"/>
    <property type="evidence" value="ECO:0007669"/>
    <property type="project" value="UniProtKB-UniRule"/>
</dbReference>
<dbReference type="SUPFAM" id="SSF55681">
    <property type="entry name" value="Class II aaRS and biotin synthetases"/>
    <property type="match status" value="1"/>
</dbReference>
<keyword evidence="5 8" id="KW-0067">ATP-binding</keyword>
<dbReference type="EMBL" id="AWSJ01000183">
    <property type="protein sequence ID" value="ERI08880.1"/>
    <property type="molecule type" value="Genomic_DNA"/>
</dbReference>
<feature type="binding site" evidence="8">
    <location>
        <position position="451"/>
    </location>
    <ligand>
        <name>L-aspartate</name>
        <dbReference type="ChEBI" id="CHEBI:29991"/>
    </ligand>
</feature>
<dbReference type="InterPro" id="IPR045864">
    <property type="entry name" value="aa-tRNA-synth_II/BPL/LPL"/>
</dbReference>
<dbReference type="eggNOG" id="COG0173">
    <property type="taxonomic scope" value="Bacteria"/>
</dbReference>
<organism evidence="10 11">
    <name type="scientific">Aneurinibacillus aneurinilyticus ATCC 12856</name>
    <dbReference type="NCBI Taxonomy" id="649747"/>
    <lineage>
        <taxon>Bacteria</taxon>
        <taxon>Bacillati</taxon>
        <taxon>Bacillota</taxon>
        <taxon>Bacilli</taxon>
        <taxon>Bacillales</taxon>
        <taxon>Paenibacillaceae</taxon>
        <taxon>Aneurinibacillus group</taxon>
        <taxon>Aneurinibacillus</taxon>
    </lineage>
</organism>
<comment type="catalytic activity">
    <reaction evidence="8">
        <text>tRNA(Asp) + L-aspartate + ATP = L-aspartyl-tRNA(Asp) + AMP + diphosphate</text>
        <dbReference type="Rhea" id="RHEA:19649"/>
        <dbReference type="Rhea" id="RHEA-COMP:9660"/>
        <dbReference type="Rhea" id="RHEA-COMP:9678"/>
        <dbReference type="ChEBI" id="CHEBI:29991"/>
        <dbReference type="ChEBI" id="CHEBI:30616"/>
        <dbReference type="ChEBI" id="CHEBI:33019"/>
        <dbReference type="ChEBI" id="CHEBI:78442"/>
        <dbReference type="ChEBI" id="CHEBI:78516"/>
        <dbReference type="ChEBI" id="CHEBI:456215"/>
        <dbReference type="EC" id="6.1.1.12"/>
    </reaction>
</comment>
<evidence type="ECO:0000256" key="5">
    <source>
        <dbReference type="ARBA" id="ARBA00022840"/>
    </source>
</evidence>
<dbReference type="InterPro" id="IPR004364">
    <property type="entry name" value="Aa-tRNA-synt_II"/>
</dbReference>
<protein>
    <recommendedName>
        <fullName evidence="8">Aspartate--tRNA ligase</fullName>
        <ecNumber evidence="8">6.1.1.12</ecNumber>
    </recommendedName>
    <alternativeName>
        <fullName evidence="8">Aspartyl-tRNA synthetase</fullName>
        <shortName evidence="8">AspRS</shortName>
    </alternativeName>
</protein>
<dbReference type="RefSeq" id="WP_021621882.1">
    <property type="nucleotide sequence ID" value="NZ_KE952798.1"/>
</dbReference>
<feature type="binding site" evidence="8">
    <location>
        <begin position="537"/>
        <end position="540"/>
    </location>
    <ligand>
        <name>ATP</name>
        <dbReference type="ChEBI" id="CHEBI:30616"/>
    </ligand>
</feature>
<reference evidence="10 11" key="1">
    <citation type="submission" date="2013-08" db="EMBL/GenBank/DDBJ databases">
        <authorList>
            <person name="Weinstock G."/>
            <person name="Sodergren E."/>
            <person name="Wylie T."/>
            <person name="Fulton L."/>
            <person name="Fulton R."/>
            <person name="Fronick C."/>
            <person name="O'Laughlin M."/>
            <person name="Godfrey J."/>
            <person name="Miner T."/>
            <person name="Herter B."/>
            <person name="Appelbaum E."/>
            <person name="Cordes M."/>
            <person name="Lek S."/>
            <person name="Wollam A."/>
            <person name="Pepin K.H."/>
            <person name="Palsikar V.B."/>
            <person name="Mitreva M."/>
            <person name="Wilson R.K."/>
        </authorList>
    </citation>
    <scope>NUCLEOTIDE SEQUENCE [LARGE SCALE GENOMIC DNA]</scope>
    <source>
        <strain evidence="10 11">ATCC 12856</strain>
    </source>
</reference>
<evidence type="ECO:0000256" key="4">
    <source>
        <dbReference type="ARBA" id="ARBA00022741"/>
    </source>
</evidence>
<dbReference type="GO" id="GO:0006422">
    <property type="term" value="P:aspartyl-tRNA aminoacylation"/>
    <property type="evidence" value="ECO:0007669"/>
    <property type="project" value="UniProtKB-UniRule"/>
</dbReference>
<evidence type="ECO:0000256" key="1">
    <source>
        <dbReference type="ARBA" id="ARBA00006303"/>
    </source>
</evidence>
<dbReference type="InterPro" id="IPR002312">
    <property type="entry name" value="Asp/Asn-tRNA-synth_IIb"/>
</dbReference>
<dbReference type="GO" id="GO:0005737">
    <property type="term" value="C:cytoplasm"/>
    <property type="evidence" value="ECO:0007669"/>
    <property type="project" value="UniProtKB-SubCell"/>
</dbReference>
<comment type="similarity">
    <text evidence="1 8">Belongs to the class-II aminoacyl-tRNA synthetase family. Type 1 subfamily.</text>
</comment>
<evidence type="ECO:0000313" key="10">
    <source>
        <dbReference type="EMBL" id="ERI08880.1"/>
    </source>
</evidence>
<gene>
    <name evidence="8" type="primary">aspS</name>
    <name evidence="10" type="ORF">HMPREF0083_03035</name>
</gene>
<keyword evidence="3 8" id="KW-0436">Ligase</keyword>
<dbReference type="GO" id="GO:0140096">
    <property type="term" value="F:catalytic activity, acting on a protein"/>
    <property type="evidence" value="ECO:0007669"/>
    <property type="project" value="UniProtKB-ARBA"/>
</dbReference>
<dbReference type="EC" id="6.1.1.12" evidence="8"/>
<dbReference type="Gene3D" id="3.30.930.10">
    <property type="entry name" value="Bira Bifunctional Protein, Domain 2"/>
    <property type="match status" value="1"/>
</dbReference>
<dbReference type="SUPFAM" id="SSF55261">
    <property type="entry name" value="GAD domain-like"/>
    <property type="match status" value="1"/>
</dbReference>
<dbReference type="InterPro" id="IPR047089">
    <property type="entry name" value="Asp-tRNA-ligase_1_N"/>
</dbReference>
<feature type="binding site" evidence="8">
    <location>
        <position position="233"/>
    </location>
    <ligand>
        <name>ATP</name>
        <dbReference type="ChEBI" id="CHEBI:30616"/>
    </ligand>
</feature>
<dbReference type="NCBIfam" id="NF001750">
    <property type="entry name" value="PRK00476.1"/>
    <property type="match status" value="1"/>
</dbReference>
<evidence type="ECO:0000256" key="3">
    <source>
        <dbReference type="ARBA" id="ARBA00022598"/>
    </source>
</evidence>
<evidence type="ECO:0000256" key="8">
    <source>
        <dbReference type="HAMAP-Rule" id="MF_00044"/>
    </source>
</evidence>
<dbReference type="GO" id="GO:0003676">
    <property type="term" value="F:nucleic acid binding"/>
    <property type="evidence" value="ECO:0007669"/>
    <property type="project" value="InterPro"/>
</dbReference>
<comment type="caution">
    <text evidence="10">The sequence shown here is derived from an EMBL/GenBank/DDBJ whole genome shotgun (WGS) entry which is preliminary data.</text>
</comment>
<evidence type="ECO:0000256" key="6">
    <source>
        <dbReference type="ARBA" id="ARBA00022917"/>
    </source>
</evidence>
<dbReference type="SUPFAM" id="SSF50249">
    <property type="entry name" value="Nucleic acid-binding proteins"/>
    <property type="match status" value="1"/>
</dbReference>
<feature type="region of interest" description="Aspartate" evidence="8">
    <location>
        <begin position="202"/>
        <end position="205"/>
    </location>
</feature>
<evidence type="ECO:0000259" key="9">
    <source>
        <dbReference type="PROSITE" id="PS50862"/>
    </source>
</evidence>
<dbReference type="PANTHER" id="PTHR22594:SF5">
    <property type="entry name" value="ASPARTATE--TRNA LIGASE, MITOCHONDRIAL"/>
    <property type="match status" value="1"/>
</dbReference>
<dbReference type="InterPro" id="IPR004115">
    <property type="entry name" value="GAD-like_sf"/>
</dbReference>
<dbReference type="CDD" id="cd04317">
    <property type="entry name" value="EcAspRS_like_N"/>
    <property type="match status" value="1"/>
</dbReference>
<feature type="binding site" evidence="8">
    <location>
        <position position="485"/>
    </location>
    <ligand>
        <name>ATP</name>
        <dbReference type="ChEBI" id="CHEBI:30616"/>
    </ligand>
</feature>
<name>U1X1N2_ANEAE</name>
<dbReference type="HOGENOM" id="CLU_014330_3_2_9"/>
<feature type="binding site" evidence="8">
    <location>
        <begin position="224"/>
        <end position="226"/>
    </location>
    <ligand>
        <name>ATP</name>
        <dbReference type="ChEBI" id="CHEBI:30616"/>
    </ligand>
</feature>
<dbReference type="CDD" id="cd00777">
    <property type="entry name" value="AspRS_core"/>
    <property type="match status" value="1"/>
</dbReference>
<keyword evidence="2 8" id="KW-0963">Cytoplasm</keyword>
<dbReference type="InterPro" id="IPR012340">
    <property type="entry name" value="NA-bd_OB-fold"/>
</dbReference>
<evidence type="ECO:0000256" key="2">
    <source>
        <dbReference type="ARBA" id="ARBA00022490"/>
    </source>
</evidence>